<name>A0A8S5NQH8_9CAUD</name>
<sequence>MLTPSLTRRRRPVRVPLDIPIIEKDPQAYARGSF</sequence>
<proteinExistence type="predicted"/>
<evidence type="ECO:0000313" key="1">
    <source>
        <dbReference type="EMBL" id="DAD97069.1"/>
    </source>
</evidence>
<reference evidence="1" key="1">
    <citation type="journal article" date="2021" name="Proc. Natl. Acad. Sci. U.S.A.">
        <title>A Catalog of Tens of Thousands of Viruses from Human Metagenomes Reveals Hidden Associations with Chronic Diseases.</title>
        <authorList>
            <person name="Tisza M.J."/>
            <person name="Buck C.B."/>
        </authorList>
    </citation>
    <scope>NUCLEOTIDE SEQUENCE</scope>
    <source>
        <strain evidence="1">Ct58A13</strain>
    </source>
</reference>
<dbReference type="EMBL" id="BK015229">
    <property type="protein sequence ID" value="DAD97069.1"/>
    <property type="molecule type" value="Genomic_DNA"/>
</dbReference>
<organism evidence="1">
    <name type="scientific">Siphoviridae sp. ct58A13</name>
    <dbReference type="NCBI Taxonomy" id="2826291"/>
    <lineage>
        <taxon>Viruses</taxon>
        <taxon>Duplodnaviria</taxon>
        <taxon>Heunggongvirae</taxon>
        <taxon>Uroviricota</taxon>
        <taxon>Caudoviricetes</taxon>
    </lineage>
</organism>
<protein>
    <submittedName>
        <fullName evidence="1">Uncharacterized protein</fullName>
    </submittedName>
</protein>
<accession>A0A8S5NQH8</accession>